<evidence type="ECO:0000313" key="4">
    <source>
        <dbReference type="EMBL" id="BFF97800.1"/>
    </source>
</evidence>
<keyword evidence="3" id="KW-1133">Transmembrane helix</keyword>
<keyword evidence="3" id="KW-0472">Membrane</keyword>
<gene>
    <name evidence="4" type="ORF">DMAD_06134</name>
</gene>
<evidence type="ECO:0000256" key="1">
    <source>
        <dbReference type="ARBA" id="ARBA00005280"/>
    </source>
</evidence>
<dbReference type="PANTHER" id="PTHR13281">
    <property type="entry name" value="TRANSMEMBRANE PROTEIN 70, MITOCHONDRIAL"/>
    <property type="match status" value="1"/>
</dbReference>
<dbReference type="InterPro" id="IPR009724">
    <property type="entry name" value="TMEM70"/>
</dbReference>
<feature type="region of interest" description="Disordered" evidence="2">
    <location>
        <begin position="220"/>
        <end position="242"/>
    </location>
</feature>
<dbReference type="GO" id="GO:0033615">
    <property type="term" value="P:mitochondrial proton-transporting ATP synthase complex assembly"/>
    <property type="evidence" value="ECO:0007669"/>
    <property type="project" value="TreeGrafter"/>
</dbReference>
<proteinExistence type="inferred from homology"/>
<keyword evidence="5" id="KW-1185">Reference proteome</keyword>
<accession>A0AAU9FQ81</accession>
<keyword evidence="3 4" id="KW-0812">Transmembrane</keyword>
<evidence type="ECO:0000256" key="3">
    <source>
        <dbReference type="SAM" id="Phobius"/>
    </source>
</evidence>
<dbReference type="InterPro" id="IPR045325">
    <property type="entry name" value="TMEM70/TMEM186/TMEM223"/>
</dbReference>
<dbReference type="GO" id="GO:0031966">
    <property type="term" value="C:mitochondrial membrane"/>
    <property type="evidence" value="ECO:0007669"/>
    <property type="project" value="TreeGrafter"/>
</dbReference>
<evidence type="ECO:0000313" key="5">
    <source>
        <dbReference type="Proteomes" id="UP001500889"/>
    </source>
</evidence>
<name>A0AAU9FQ81_DROMD</name>
<dbReference type="Pfam" id="PF06979">
    <property type="entry name" value="TMEM70"/>
    <property type="match status" value="1"/>
</dbReference>
<sequence length="242" mass="26883">MFTLRAALPRGKNVAAALGHAVRQIPLAPSCRFSGSAWKAAVVPLQQQRQQNLQCRWLSDQAAGKGTETETLQRVYYGTLAPRMKVVKFFSLSTSLAGIAAQPILLEQGMKIGGTGMAVFLCTIGGFFTFVTPLLLHFITKKYVTELHYNPTTEEYTATTISLLLQKIKTKFRPSDVTVPEVPGMFTSFLVHKRPLFIDPALFEDPEHYVRIMGYDKPIDFKLDQQPPKSPSPSPSPSPKQQ</sequence>
<feature type="transmembrane region" description="Helical" evidence="3">
    <location>
        <begin position="86"/>
        <end position="105"/>
    </location>
</feature>
<reference evidence="4 5" key="1">
    <citation type="submission" date="2024-02" db="EMBL/GenBank/DDBJ databases">
        <title>A chromosome-level genome assembly of Drosophila madeirensis, a fruit fly species endemic to Madeira island.</title>
        <authorList>
            <person name="Tomihara K."/>
            <person name="Llopart A."/>
            <person name="Yamamoto D."/>
        </authorList>
    </citation>
    <scope>NUCLEOTIDE SEQUENCE [LARGE SCALE GENOMIC DNA]</scope>
    <source>
        <strain evidence="4 5">RF1</strain>
    </source>
</reference>
<dbReference type="AlphaFoldDB" id="A0AAU9FQ81"/>
<organism evidence="4 5">
    <name type="scientific">Drosophila madeirensis</name>
    <name type="common">Fruit fly</name>
    <dbReference type="NCBI Taxonomy" id="30013"/>
    <lineage>
        <taxon>Eukaryota</taxon>
        <taxon>Metazoa</taxon>
        <taxon>Ecdysozoa</taxon>
        <taxon>Arthropoda</taxon>
        <taxon>Hexapoda</taxon>
        <taxon>Insecta</taxon>
        <taxon>Pterygota</taxon>
        <taxon>Neoptera</taxon>
        <taxon>Endopterygota</taxon>
        <taxon>Diptera</taxon>
        <taxon>Brachycera</taxon>
        <taxon>Muscomorpha</taxon>
        <taxon>Ephydroidea</taxon>
        <taxon>Drosophilidae</taxon>
        <taxon>Drosophila</taxon>
        <taxon>Sophophora</taxon>
    </lineage>
</organism>
<evidence type="ECO:0000256" key="2">
    <source>
        <dbReference type="SAM" id="MobiDB-lite"/>
    </source>
</evidence>
<feature type="transmembrane region" description="Helical" evidence="3">
    <location>
        <begin position="117"/>
        <end position="139"/>
    </location>
</feature>
<comment type="similarity">
    <text evidence="1">Belongs to the TMEM70 family.</text>
</comment>
<protein>
    <submittedName>
        <fullName evidence="4">Transmembrane protein 70 homolog mitochondrial</fullName>
    </submittedName>
</protein>
<feature type="compositionally biased region" description="Pro residues" evidence="2">
    <location>
        <begin position="228"/>
        <end position="242"/>
    </location>
</feature>
<dbReference type="Proteomes" id="UP001500889">
    <property type="component" value="Chromosome J"/>
</dbReference>
<dbReference type="EMBL" id="AP029265">
    <property type="protein sequence ID" value="BFF97800.1"/>
    <property type="molecule type" value="Genomic_DNA"/>
</dbReference>
<dbReference type="PANTHER" id="PTHR13281:SF0">
    <property type="entry name" value="TRANSMEMBRANE PROTEIN 70, MITOCHONDRIAL"/>
    <property type="match status" value="1"/>
</dbReference>